<proteinExistence type="predicted"/>
<dbReference type="Pfam" id="PF03732">
    <property type="entry name" value="Retrotrans_gag"/>
    <property type="match status" value="1"/>
</dbReference>
<evidence type="ECO:0000259" key="2">
    <source>
        <dbReference type="Pfam" id="PF03732"/>
    </source>
</evidence>
<accession>A0A1S4DMD8</accession>
<gene>
    <name evidence="3" type="primary">LOC107831134</name>
</gene>
<dbReference type="PaxDb" id="4097-A0A1S4DMD8"/>
<dbReference type="PANTHER" id="PTHR33223">
    <property type="entry name" value="CCHC-TYPE DOMAIN-CONTAINING PROTEIN"/>
    <property type="match status" value="1"/>
</dbReference>
<reference evidence="3" key="1">
    <citation type="submission" date="2025-08" db="UniProtKB">
        <authorList>
            <consortium name="RefSeq"/>
        </authorList>
    </citation>
    <scope>IDENTIFICATION</scope>
</reference>
<dbReference type="AlphaFoldDB" id="A0A1S4DMD8"/>
<feature type="compositionally biased region" description="Basic and acidic residues" evidence="1">
    <location>
        <begin position="221"/>
        <end position="246"/>
    </location>
</feature>
<dbReference type="OMA" id="REATQNV"/>
<organism evidence="3">
    <name type="scientific">Nicotiana tabacum</name>
    <name type="common">Common tobacco</name>
    <dbReference type="NCBI Taxonomy" id="4097"/>
    <lineage>
        <taxon>Eukaryota</taxon>
        <taxon>Viridiplantae</taxon>
        <taxon>Streptophyta</taxon>
        <taxon>Embryophyta</taxon>
        <taxon>Tracheophyta</taxon>
        <taxon>Spermatophyta</taxon>
        <taxon>Magnoliopsida</taxon>
        <taxon>eudicotyledons</taxon>
        <taxon>Gunneridae</taxon>
        <taxon>Pentapetalae</taxon>
        <taxon>asterids</taxon>
        <taxon>lamiids</taxon>
        <taxon>Solanales</taxon>
        <taxon>Solanaceae</taxon>
        <taxon>Nicotianoideae</taxon>
        <taxon>Nicotianeae</taxon>
        <taxon>Nicotiana</taxon>
    </lineage>
</organism>
<protein>
    <recommendedName>
        <fullName evidence="2">Retrotransposon gag domain-containing protein</fullName>
    </recommendedName>
</protein>
<feature type="domain" description="Retrotransposon gag" evidence="2">
    <location>
        <begin position="122"/>
        <end position="201"/>
    </location>
</feature>
<feature type="region of interest" description="Disordered" evidence="1">
    <location>
        <begin position="216"/>
        <end position="272"/>
    </location>
</feature>
<dbReference type="RefSeq" id="XP_016514349.1">
    <property type="nucleotide sequence ID" value="XM_016658863.1"/>
</dbReference>
<evidence type="ECO:0000313" key="3">
    <source>
        <dbReference type="RefSeq" id="XP_016514349.1"/>
    </source>
</evidence>
<sequence>MRMLEELTKRIKSGEKKIVGNDKKVETYNSRVDQIPETPPVLKGLDAKKFIQKPFPPSAAPKPIPKKIRMPDIPKYNRITDPNEHIISYTCGIKGNDLNDNEIESVLLKIFGETFSKGVFIWYHNLPPNSINSFAMLADAFVKAHVGTIKVATRKLDVFKIRQRNDEILREFVSRFQMERMELPPVSDDWEIQAFMQGLNDRSSIASRQLKHNPIELAVKSSRDTDREPRSNRERYQPYVDRRNNYSEHNAPQNDRRNDRGQSSRGLMNENGFDKHTDLVAPWLSEYNFSVDASGIVSAIGRIKDSWWPTPIQTNPSQRNRNLICKYHGTHGHKTKDYMQLREEVA</sequence>
<dbReference type="InterPro" id="IPR005162">
    <property type="entry name" value="Retrotrans_gag_dom"/>
</dbReference>
<name>A0A1S4DMD8_TOBAC</name>
<dbReference type="PANTHER" id="PTHR33223:SF11">
    <property type="entry name" value="ELEMENT PROTEIN, PUTATIVE-RELATED"/>
    <property type="match status" value="1"/>
</dbReference>
<evidence type="ECO:0000256" key="1">
    <source>
        <dbReference type="SAM" id="MobiDB-lite"/>
    </source>
</evidence>
<dbReference type="OrthoDB" id="912280at2759"/>
<dbReference type="KEGG" id="nta:107831134"/>